<feature type="transmembrane region" description="Helical" evidence="6">
    <location>
        <begin position="159"/>
        <end position="176"/>
    </location>
</feature>
<sequence>MISRLAVFNRLALDPVLVLSILPLLFAGLVTMNSFTADRYYFDRQLIWIIISFIVFFLASLVDWRFLRRSGVVAVIYGGGLLMLLVVALVGQVTRDVQSWLTLGGVSIQPAEFMKLIMIIILAKYFSRRHIEIANIRHIILSGAYTFVPFALVALQPDFGSALIIFSIWLGMTMVSGISLKHLALVFLVGSLAFGALWGLVFADYQKERIKTFIHPLADIQGSGYNAFQSMVAVGSGQIWGKGVGYGTQSRLQFLPEHQTDFIFAAFAEEWGYIGVLLFFLLFGLIIWRIIINASLGATNFEMLFGLGLAIFLMAHFVIHVGMNIGILPITGLPVSFLSYGGSHMLTVFLGLGILMGMRRYSHAYHRDDVYNEFIGPR</sequence>
<evidence type="ECO:0000313" key="8">
    <source>
        <dbReference type="Proteomes" id="UP000177043"/>
    </source>
</evidence>
<feature type="transmembrane region" description="Helical" evidence="6">
    <location>
        <begin position="100"/>
        <end position="123"/>
    </location>
</feature>
<dbReference type="Pfam" id="PF01098">
    <property type="entry name" value="FTSW_RODA_SPOVE"/>
    <property type="match status" value="1"/>
</dbReference>
<dbReference type="GO" id="GO:0032153">
    <property type="term" value="C:cell division site"/>
    <property type="evidence" value="ECO:0007669"/>
    <property type="project" value="TreeGrafter"/>
</dbReference>
<keyword evidence="4 6" id="KW-1133">Transmembrane helix</keyword>
<dbReference type="PANTHER" id="PTHR30474">
    <property type="entry name" value="CELL CYCLE PROTEIN"/>
    <property type="match status" value="1"/>
</dbReference>
<dbReference type="STRING" id="1802438.A2571_03485"/>
<feature type="transmembrane region" description="Helical" evidence="6">
    <location>
        <begin position="45"/>
        <end position="62"/>
    </location>
</feature>
<reference evidence="7 8" key="1">
    <citation type="journal article" date="2016" name="Nat. Commun.">
        <title>Thousands of microbial genomes shed light on interconnected biogeochemical processes in an aquifer system.</title>
        <authorList>
            <person name="Anantharaman K."/>
            <person name="Brown C.T."/>
            <person name="Hug L.A."/>
            <person name="Sharon I."/>
            <person name="Castelle C.J."/>
            <person name="Probst A.J."/>
            <person name="Thomas B.C."/>
            <person name="Singh A."/>
            <person name="Wilkins M.J."/>
            <person name="Karaoz U."/>
            <person name="Brodie E.L."/>
            <person name="Williams K.H."/>
            <person name="Hubbard S.S."/>
            <person name="Banfield J.F."/>
        </authorList>
    </citation>
    <scope>NUCLEOTIDE SEQUENCE [LARGE SCALE GENOMIC DNA]</scope>
</reference>
<comment type="caution">
    <text evidence="7">The sequence shown here is derived from an EMBL/GenBank/DDBJ whole genome shotgun (WGS) entry which is preliminary data.</text>
</comment>
<name>A0A1G2QEQ6_9BACT</name>
<dbReference type="GO" id="GO:0051301">
    <property type="term" value="P:cell division"/>
    <property type="evidence" value="ECO:0007669"/>
    <property type="project" value="InterPro"/>
</dbReference>
<evidence type="ECO:0000313" key="7">
    <source>
        <dbReference type="EMBL" id="OHA59070.1"/>
    </source>
</evidence>
<feature type="transmembrane region" description="Helical" evidence="6">
    <location>
        <begin position="135"/>
        <end position="153"/>
    </location>
</feature>
<feature type="transmembrane region" description="Helical" evidence="6">
    <location>
        <begin position="304"/>
        <end position="331"/>
    </location>
</feature>
<keyword evidence="5 6" id="KW-0472">Membrane</keyword>
<dbReference type="EMBL" id="MHTJ01000001">
    <property type="protein sequence ID" value="OHA59070.1"/>
    <property type="molecule type" value="Genomic_DNA"/>
</dbReference>
<feature type="transmembrane region" description="Helical" evidence="6">
    <location>
        <begin position="12"/>
        <end position="33"/>
    </location>
</feature>
<accession>A0A1G2QEQ6</accession>
<keyword evidence="2 6" id="KW-0812">Transmembrane</keyword>
<dbReference type="PANTHER" id="PTHR30474:SF1">
    <property type="entry name" value="PEPTIDOGLYCAN GLYCOSYLTRANSFERASE MRDB"/>
    <property type="match status" value="1"/>
</dbReference>
<keyword evidence="3" id="KW-0133">Cell shape</keyword>
<feature type="transmembrane region" description="Helical" evidence="6">
    <location>
        <begin position="74"/>
        <end position="94"/>
    </location>
</feature>
<evidence type="ECO:0000256" key="6">
    <source>
        <dbReference type="SAM" id="Phobius"/>
    </source>
</evidence>
<comment type="subcellular location">
    <subcellularLocation>
        <location evidence="1">Membrane</location>
        <topology evidence="1">Multi-pass membrane protein</topology>
    </subcellularLocation>
</comment>
<dbReference type="Proteomes" id="UP000177043">
    <property type="component" value="Unassembled WGS sequence"/>
</dbReference>
<dbReference type="GO" id="GO:0005886">
    <property type="term" value="C:plasma membrane"/>
    <property type="evidence" value="ECO:0007669"/>
    <property type="project" value="TreeGrafter"/>
</dbReference>
<evidence type="ECO:0000256" key="3">
    <source>
        <dbReference type="ARBA" id="ARBA00022960"/>
    </source>
</evidence>
<protein>
    <submittedName>
        <fullName evidence="7">Rod shape-determining protein RodA</fullName>
    </submittedName>
</protein>
<proteinExistence type="predicted"/>
<dbReference type="NCBIfam" id="TIGR02210">
    <property type="entry name" value="rodA_shape"/>
    <property type="match status" value="1"/>
</dbReference>
<feature type="transmembrane region" description="Helical" evidence="6">
    <location>
        <begin position="271"/>
        <end position="292"/>
    </location>
</feature>
<dbReference type="GO" id="GO:0008360">
    <property type="term" value="P:regulation of cell shape"/>
    <property type="evidence" value="ECO:0007669"/>
    <property type="project" value="UniProtKB-KW"/>
</dbReference>
<dbReference type="AlphaFoldDB" id="A0A1G2QEQ6"/>
<feature type="transmembrane region" description="Helical" evidence="6">
    <location>
        <begin position="337"/>
        <end position="357"/>
    </location>
</feature>
<dbReference type="InterPro" id="IPR001182">
    <property type="entry name" value="FtsW/RodA"/>
</dbReference>
<dbReference type="InterPro" id="IPR011923">
    <property type="entry name" value="RodA/MrdB"/>
</dbReference>
<feature type="transmembrane region" description="Helical" evidence="6">
    <location>
        <begin position="183"/>
        <end position="203"/>
    </location>
</feature>
<evidence type="ECO:0000256" key="5">
    <source>
        <dbReference type="ARBA" id="ARBA00023136"/>
    </source>
</evidence>
<dbReference type="GO" id="GO:0015648">
    <property type="term" value="F:lipid-linked peptidoglycan transporter activity"/>
    <property type="evidence" value="ECO:0007669"/>
    <property type="project" value="TreeGrafter"/>
</dbReference>
<evidence type="ECO:0000256" key="2">
    <source>
        <dbReference type="ARBA" id="ARBA00022692"/>
    </source>
</evidence>
<gene>
    <name evidence="7" type="ORF">A2571_03485</name>
</gene>
<evidence type="ECO:0000256" key="1">
    <source>
        <dbReference type="ARBA" id="ARBA00004141"/>
    </source>
</evidence>
<organism evidence="7 8">
    <name type="scientific">Candidatus Vogelbacteria bacterium RIFOXYD1_FULL_44_32</name>
    <dbReference type="NCBI Taxonomy" id="1802438"/>
    <lineage>
        <taxon>Bacteria</taxon>
        <taxon>Candidatus Vogeliibacteriota</taxon>
    </lineage>
</organism>
<evidence type="ECO:0000256" key="4">
    <source>
        <dbReference type="ARBA" id="ARBA00022989"/>
    </source>
</evidence>